<dbReference type="SUPFAM" id="SSF53649">
    <property type="entry name" value="Alkaline phosphatase-like"/>
    <property type="match status" value="1"/>
</dbReference>
<comment type="similarity">
    <text evidence="2">Belongs to the sulfatase family.</text>
</comment>
<evidence type="ECO:0000259" key="9">
    <source>
        <dbReference type="Pfam" id="PF00884"/>
    </source>
</evidence>
<evidence type="ECO:0000256" key="6">
    <source>
        <dbReference type="ARBA" id="ARBA00022837"/>
    </source>
</evidence>
<reference evidence="10 11" key="1">
    <citation type="submission" date="2023-05" db="EMBL/GenBank/DDBJ databases">
        <title>A 100% complete, gapless, phased diploid assembly of the Scenedesmus obliquus UTEX 3031 genome.</title>
        <authorList>
            <person name="Biondi T.C."/>
            <person name="Hanschen E.R."/>
            <person name="Kwon T."/>
            <person name="Eng W."/>
            <person name="Kruse C.P.S."/>
            <person name="Koehler S.I."/>
            <person name="Kunde Y."/>
            <person name="Gleasner C.D."/>
            <person name="You Mak K.T."/>
            <person name="Polle J."/>
            <person name="Hovde B.T."/>
            <person name="Starkenburg S.R."/>
        </authorList>
    </citation>
    <scope>NUCLEOTIDE SEQUENCE [LARGE SCALE GENOMIC DNA]</scope>
    <source>
        <strain evidence="10 11">DOE0152z</strain>
    </source>
</reference>
<keyword evidence="5" id="KW-0378">Hydrolase</keyword>
<sequence length="694" mass="76080">MKEVTLYWALLVLLSSTAVNARALRPAATSEQQPRPNFIVIVTDDQGWDDIGLHNPDYVKTPNIDRFIKGATLFDNFYTTPQCAQTRAAVLTGRHHVRTGTMLVSSGWDLSNPAEATAGAVMSEAGYATAMFGKWAHSSQVQGYEPWHAGFAESYVRSKYEPDMLLRHNGHYEHSGTNGTYRFAEQALMSRVLNYLARQGPSSRQQGQQSAPQQPFFMYYAPRAIHTSPTELFGGPQRFSPPEMLARYMADPKYTQAGIANTTVQAWAALEYLDHVLGRLFDYLAASGLNKTTYVMLLSDNGSALLPNEGSKANRMKRMPSGMLGGKSDITEGGIRNFLAVRGPDLSPNRTVLKPQPLFNWDKGAVVRKAMIPGERPSFPGPGLTKCLAVRHKNLKWIGRTGKVYRFTCGNHIELPQYELPRAQASKAADTMAAAARSWWRSVVSEPYSFQKAALFVGVGNESYSNIMAMYAHERTPANVTLLDKGATGFVSPGDRMCWNVKVMSDGVYNVVIMYTSTVEATFKLAVGDYRSLLDSSSPSVTAQLPAMDALKGMSLGNITLKTTTQGSAGEACLTLINNTKPGAPVFNNLANIRFGKLSSVNPTSNEESRLLSSLTPQPSRQPSSTMAVPAPGLDLTGKYKWLIQDSNSLRQKGTEQAWKELQQATGWVDGQDSLDSIYSPLEIEVDADSGLFD</sequence>
<feature type="region of interest" description="Disordered" evidence="7">
    <location>
        <begin position="606"/>
        <end position="631"/>
    </location>
</feature>
<dbReference type="Gene3D" id="3.40.720.10">
    <property type="entry name" value="Alkaline Phosphatase, subunit A"/>
    <property type="match status" value="1"/>
</dbReference>
<feature type="compositionally biased region" description="Polar residues" evidence="7">
    <location>
        <begin position="606"/>
        <end position="627"/>
    </location>
</feature>
<dbReference type="EMBL" id="CP126218">
    <property type="protein sequence ID" value="WIA20359.1"/>
    <property type="molecule type" value="Genomic_DNA"/>
</dbReference>
<dbReference type="InterPro" id="IPR017850">
    <property type="entry name" value="Alkaline_phosphatase_core_sf"/>
</dbReference>
<evidence type="ECO:0000256" key="8">
    <source>
        <dbReference type="SAM" id="SignalP"/>
    </source>
</evidence>
<keyword evidence="4 8" id="KW-0732">Signal</keyword>
<evidence type="ECO:0000256" key="2">
    <source>
        <dbReference type="ARBA" id="ARBA00008779"/>
    </source>
</evidence>
<dbReference type="Proteomes" id="UP001244341">
    <property type="component" value="Chromosome 11b"/>
</dbReference>
<gene>
    <name evidence="10" type="ORF">OEZ85_006190</name>
</gene>
<keyword evidence="6" id="KW-0106">Calcium</keyword>
<dbReference type="PANTHER" id="PTHR42693:SF42">
    <property type="entry name" value="ARYLSULFATASE G"/>
    <property type="match status" value="1"/>
</dbReference>
<keyword evidence="3" id="KW-0479">Metal-binding</keyword>
<protein>
    <recommendedName>
        <fullName evidence="9">Sulfatase N-terminal domain-containing protein</fullName>
    </recommendedName>
</protein>
<dbReference type="PANTHER" id="PTHR42693">
    <property type="entry name" value="ARYLSULFATASE FAMILY MEMBER"/>
    <property type="match status" value="1"/>
</dbReference>
<name>A0ABY8UH35_TETOB</name>
<keyword evidence="11" id="KW-1185">Reference proteome</keyword>
<evidence type="ECO:0000313" key="10">
    <source>
        <dbReference type="EMBL" id="WIA20359.1"/>
    </source>
</evidence>
<evidence type="ECO:0000256" key="3">
    <source>
        <dbReference type="ARBA" id="ARBA00022723"/>
    </source>
</evidence>
<comment type="cofactor">
    <cofactor evidence="1">
        <name>Ca(2+)</name>
        <dbReference type="ChEBI" id="CHEBI:29108"/>
    </cofactor>
</comment>
<evidence type="ECO:0000256" key="7">
    <source>
        <dbReference type="SAM" id="MobiDB-lite"/>
    </source>
</evidence>
<accession>A0ABY8UH35</accession>
<feature type="signal peptide" evidence="8">
    <location>
        <begin position="1"/>
        <end position="23"/>
    </location>
</feature>
<feature type="domain" description="Sulfatase N-terminal" evidence="9">
    <location>
        <begin position="36"/>
        <end position="307"/>
    </location>
</feature>
<feature type="chain" id="PRO_5047391738" description="Sulfatase N-terminal domain-containing protein" evidence="8">
    <location>
        <begin position="24"/>
        <end position="694"/>
    </location>
</feature>
<dbReference type="InterPro" id="IPR050738">
    <property type="entry name" value="Sulfatase"/>
</dbReference>
<evidence type="ECO:0000313" key="11">
    <source>
        <dbReference type="Proteomes" id="UP001244341"/>
    </source>
</evidence>
<evidence type="ECO:0000256" key="4">
    <source>
        <dbReference type="ARBA" id="ARBA00022729"/>
    </source>
</evidence>
<dbReference type="Pfam" id="PF00884">
    <property type="entry name" value="Sulfatase"/>
    <property type="match status" value="1"/>
</dbReference>
<dbReference type="InterPro" id="IPR000917">
    <property type="entry name" value="Sulfatase_N"/>
</dbReference>
<evidence type="ECO:0000256" key="1">
    <source>
        <dbReference type="ARBA" id="ARBA00001913"/>
    </source>
</evidence>
<organism evidence="10 11">
    <name type="scientific">Tetradesmus obliquus</name>
    <name type="common">Green alga</name>
    <name type="synonym">Acutodesmus obliquus</name>
    <dbReference type="NCBI Taxonomy" id="3088"/>
    <lineage>
        <taxon>Eukaryota</taxon>
        <taxon>Viridiplantae</taxon>
        <taxon>Chlorophyta</taxon>
        <taxon>core chlorophytes</taxon>
        <taxon>Chlorophyceae</taxon>
        <taxon>CS clade</taxon>
        <taxon>Sphaeropleales</taxon>
        <taxon>Scenedesmaceae</taxon>
        <taxon>Tetradesmus</taxon>
    </lineage>
</organism>
<evidence type="ECO:0000256" key="5">
    <source>
        <dbReference type="ARBA" id="ARBA00022801"/>
    </source>
</evidence>
<proteinExistence type="inferred from homology"/>